<organism evidence="5 6">
    <name type="scientific">Mediterraneibacter gnavus</name>
    <name type="common">Ruminococcus gnavus</name>
    <dbReference type="NCBI Taxonomy" id="33038"/>
    <lineage>
        <taxon>Bacteria</taxon>
        <taxon>Bacillati</taxon>
        <taxon>Bacillota</taxon>
        <taxon>Clostridia</taxon>
        <taxon>Lachnospirales</taxon>
        <taxon>Lachnospiraceae</taxon>
        <taxon>Mediterraneibacter</taxon>
    </lineage>
</organism>
<dbReference type="AlphaFoldDB" id="A0AB36DJK7"/>
<protein>
    <submittedName>
        <fullName evidence="5">MobA/MobL family protein</fullName>
    </submittedName>
</protein>
<feature type="compositionally biased region" description="Basic and acidic residues" evidence="3">
    <location>
        <begin position="443"/>
        <end position="454"/>
    </location>
</feature>
<feature type="region of interest" description="Disordered" evidence="3">
    <location>
        <begin position="412"/>
        <end position="522"/>
    </location>
</feature>
<feature type="domain" description="MobA/MobL protein" evidence="4">
    <location>
        <begin position="17"/>
        <end position="275"/>
    </location>
</feature>
<reference evidence="5" key="2">
    <citation type="submission" date="2020-02" db="EMBL/GenBank/DDBJ databases">
        <authorList>
            <person name="Littmann E."/>
            <person name="Sorbara M."/>
        </authorList>
    </citation>
    <scope>NUCLEOTIDE SEQUENCE</scope>
    <source>
        <strain evidence="5">MSK.11.9</strain>
    </source>
</reference>
<dbReference type="InterPro" id="IPR005053">
    <property type="entry name" value="MobA_MobL"/>
</dbReference>
<dbReference type="NCBIfam" id="NF041496">
    <property type="entry name" value="MobQ"/>
    <property type="match status" value="1"/>
</dbReference>
<feature type="compositionally biased region" description="Basic and acidic residues" evidence="3">
    <location>
        <begin position="461"/>
        <end position="514"/>
    </location>
</feature>
<evidence type="ECO:0000313" key="5">
    <source>
        <dbReference type="EMBL" id="NSI66324.1"/>
    </source>
</evidence>
<proteinExistence type="inferred from homology"/>
<evidence type="ECO:0000256" key="1">
    <source>
        <dbReference type="ARBA" id="ARBA00010873"/>
    </source>
</evidence>
<evidence type="ECO:0000256" key="3">
    <source>
        <dbReference type="SAM" id="MobiDB-lite"/>
    </source>
</evidence>
<dbReference type="RefSeq" id="WP_055169074.1">
    <property type="nucleotide sequence ID" value="NZ_CAXUME010000022.1"/>
</dbReference>
<feature type="region of interest" description="Disordered" evidence="3">
    <location>
        <begin position="331"/>
        <end position="380"/>
    </location>
</feature>
<accession>A0AB36DJK7</accession>
<dbReference type="EMBL" id="JAAIRY010000032">
    <property type="protein sequence ID" value="NSI66324.1"/>
    <property type="molecule type" value="Genomic_DNA"/>
</dbReference>
<name>A0AB36DJK7_MEDGN</name>
<gene>
    <name evidence="5" type="ORF">G4981_13765</name>
</gene>
<evidence type="ECO:0000259" key="4">
    <source>
        <dbReference type="Pfam" id="PF03389"/>
    </source>
</evidence>
<sequence length="522" mass="60096">MSIYHCSIKIISRAGGRSAVASAAYRSGERLYNDEIGIIHDFTNKGGVIMNEIILPVNAPERYQDREILWNEVQKIEKRSDAQFAREIEVALPVEMNRVEQIECVRAFVNENFVSQGMIVDWALHDKEDGNPHAHILLTMRGIDEHEEWLQKQTTVFANARDGKGRPIYNPELPVYDSKNREATSQYRIPQLDENGEQKTRVRKGKGTEYLWEKITIPANDWNEHSRAEIWRASWAEHCNKYLDVNHRIDHRSYERQGIDKEPSVHEGVTARQMEAEGKIVERCQINREIKERNSFSEQMKAIAKELTDLITEKARAIYGRFKEFRRSNGDIEYSRSDDGGARKSTGRAGGKGQDDSKSQGRNGRIYKLKRAADETEQEIDKTDGEIAITDSRIAELRDLIKQKAADRDERFRKLKERRSASLNDGGDAGSNRGITDESPSGGREDLRSTKDDIQAFLGELEAKERSSEEKRDYRISERENRETERERSRIEKERGTGEGEYKTPESSKEDRGRSRSKGRSR</sequence>
<evidence type="ECO:0000313" key="6">
    <source>
        <dbReference type="Proteomes" id="UP001296581"/>
    </source>
</evidence>
<keyword evidence="2" id="KW-0184">Conjugation</keyword>
<evidence type="ECO:0000256" key="2">
    <source>
        <dbReference type="ARBA" id="ARBA00022971"/>
    </source>
</evidence>
<reference evidence="5" key="1">
    <citation type="journal article" date="2020" name="Cell Host Microbe">
        <title>Functional and Genomic Variation between Human-Derived Isolates of Lachnospiraceae Reveals Inter- and Intra-Species Diversity.</title>
        <authorList>
            <person name="Sorbara M.T."/>
            <person name="Littmann E.R."/>
            <person name="Fontana E."/>
            <person name="Moody T.U."/>
            <person name="Kohout C.E."/>
            <person name="Gjonbalaj M."/>
            <person name="Eaton V."/>
            <person name="Seok R."/>
            <person name="Leiner I.M."/>
            <person name="Pamer E.G."/>
        </authorList>
    </citation>
    <scope>NUCLEOTIDE SEQUENCE</scope>
    <source>
        <strain evidence="5">MSK.11.9</strain>
    </source>
</reference>
<dbReference type="Gene3D" id="3.30.930.30">
    <property type="match status" value="1"/>
</dbReference>
<comment type="caution">
    <text evidence="5">The sequence shown here is derived from an EMBL/GenBank/DDBJ whole genome shotgun (WGS) entry which is preliminary data.</text>
</comment>
<dbReference type="Pfam" id="PF03389">
    <property type="entry name" value="MobA_MobL"/>
    <property type="match status" value="1"/>
</dbReference>
<feature type="compositionally biased region" description="Basic and acidic residues" evidence="3">
    <location>
        <begin position="331"/>
        <end position="342"/>
    </location>
</feature>
<feature type="compositionally biased region" description="Basic and acidic residues" evidence="3">
    <location>
        <begin position="371"/>
        <end position="380"/>
    </location>
</feature>
<comment type="similarity">
    <text evidence="1">Belongs to the MobA/MobL family.</text>
</comment>
<dbReference type="Proteomes" id="UP001296581">
    <property type="component" value="Unassembled WGS sequence"/>
</dbReference>